<dbReference type="SMART" id="SM00353">
    <property type="entry name" value="HLH"/>
    <property type="match status" value="1"/>
</dbReference>
<evidence type="ECO:0000256" key="1">
    <source>
        <dbReference type="ARBA" id="ARBA00004123"/>
    </source>
</evidence>
<comment type="caution">
    <text evidence="7">The sequence shown here is derived from an EMBL/GenBank/DDBJ whole genome shotgun (WGS) entry which is preliminary data.</text>
</comment>
<evidence type="ECO:0000313" key="8">
    <source>
        <dbReference type="Proteomes" id="UP001159364"/>
    </source>
</evidence>
<evidence type="ECO:0000313" key="7">
    <source>
        <dbReference type="EMBL" id="KAJ8898730.1"/>
    </source>
</evidence>
<feature type="domain" description="BHLH" evidence="6">
    <location>
        <begin position="231"/>
        <end position="280"/>
    </location>
</feature>
<feature type="compositionally biased region" description="Polar residues" evidence="5">
    <location>
        <begin position="139"/>
        <end position="148"/>
    </location>
</feature>
<dbReference type="InterPro" id="IPR011598">
    <property type="entry name" value="bHLH_dom"/>
</dbReference>
<comment type="subcellular location">
    <subcellularLocation>
        <location evidence="1">Nucleus</location>
    </subcellularLocation>
</comment>
<dbReference type="GO" id="GO:0010017">
    <property type="term" value="P:red or far-red light signaling pathway"/>
    <property type="evidence" value="ECO:0007669"/>
    <property type="project" value="UniProtKB-ARBA"/>
</dbReference>
<dbReference type="GO" id="GO:0046983">
    <property type="term" value="F:protein dimerization activity"/>
    <property type="evidence" value="ECO:0007669"/>
    <property type="project" value="InterPro"/>
</dbReference>
<dbReference type="Pfam" id="PF00010">
    <property type="entry name" value="HLH"/>
    <property type="match status" value="1"/>
</dbReference>
<feature type="region of interest" description="Disordered" evidence="5">
    <location>
        <begin position="106"/>
        <end position="241"/>
    </location>
</feature>
<dbReference type="AlphaFoldDB" id="A0AAV8U8F9"/>
<accession>A0AAV8U8F9</accession>
<evidence type="ECO:0000256" key="2">
    <source>
        <dbReference type="ARBA" id="ARBA00023015"/>
    </source>
</evidence>
<protein>
    <recommendedName>
        <fullName evidence="6">BHLH domain-containing protein</fullName>
    </recommendedName>
</protein>
<keyword evidence="4" id="KW-0539">Nucleus</keyword>
<sequence>MNTNGEDFMSHSFVMEKMQGYHHSLDLMKRLSESPDLQGDSWRSLTTGDDFMELVCENGQILVRGRSVPQLSAVWSRQKHETLPEQQLNSPKLSQTQLTKIVNLPNDSKLHQPDFKHHDKHSDLQTSSSLRPVVLLSSHDQPSGSTTIPVRGPRLPRPELETTNEKPPAGCSNPVQSTPNERTSRLRITKSKMELPSHEQSEAVFPQHDDEEEIEGDKKSEDWRSRRAKRKSREIHNLSEKRRRDKINKRIHALKDLLPSSSKVGKASVLDETIEYVKTLQLQLQLQFQMVSMGSGLFMSPAMFTSGMQSMQTPSLAQMSEMAVRMHMGVGCRPTSLVSSSPVFGLSGQRMSIPVPQPPFFPSIGRAFTHSIPVPRIPGIASVPSSSLKGSVQIGSSGVIHKGI</sequence>
<dbReference type="PANTHER" id="PTHR46807">
    <property type="entry name" value="TRANSCRIPTION FACTOR PIF3"/>
    <property type="match status" value="1"/>
</dbReference>
<dbReference type="Gene3D" id="4.10.280.10">
    <property type="entry name" value="Helix-loop-helix DNA-binding domain"/>
    <property type="match status" value="1"/>
</dbReference>
<keyword evidence="8" id="KW-1185">Reference proteome</keyword>
<dbReference type="PROSITE" id="PS50888">
    <property type="entry name" value="BHLH"/>
    <property type="match status" value="1"/>
</dbReference>
<feature type="compositionally biased region" description="Basic and acidic residues" evidence="5">
    <location>
        <begin position="108"/>
        <end position="123"/>
    </location>
</feature>
<evidence type="ECO:0000259" key="6">
    <source>
        <dbReference type="PROSITE" id="PS50888"/>
    </source>
</evidence>
<keyword evidence="3" id="KW-0804">Transcription</keyword>
<dbReference type="InterPro" id="IPR036638">
    <property type="entry name" value="HLH_DNA-bd_sf"/>
</dbReference>
<keyword evidence="2" id="KW-0805">Transcription regulation</keyword>
<dbReference type="Proteomes" id="UP001159364">
    <property type="component" value="Linkage Group LG08"/>
</dbReference>
<dbReference type="SUPFAM" id="SSF47459">
    <property type="entry name" value="HLH, helix-loop-helix DNA-binding domain"/>
    <property type="match status" value="1"/>
</dbReference>
<evidence type="ECO:0000256" key="4">
    <source>
        <dbReference type="ARBA" id="ARBA00023242"/>
    </source>
</evidence>
<dbReference type="EMBL" id="JAIWQS010000008">
    <property type="protein sequence ID" value="KAJ8898730.1"/>
    <property type="molecule type" value="Genomic_DNA"/>
</dbReference>
<evidence type="ECO:0000256" key="3">
    <source>
        <dbReference type="ARBA" id="ARBA00023163"/>
    </source>
</evidence>
<organism evidence="7 8">
    <name type="scientific">Erythroxylum novogranatense</name>
    <dbReference type="NCBI Taxonomy" id="1862640"/>
    <lineage>
        <taxon>Eukaryota</taxon>
        <taxon>Viridiplantae</taxon>
        <taxon>Streptophyta</taxon>
        <taxon>Embryophyta</taxon>
        <taxon>Tracheophyta</taxon>
        <taxon>Spermatophyta</taxon>
        <taxon>Magnoliopsida</taxon>
        <taxon>eudicotyledons</taxon>
        <taxon>Gunneridae</taxon>
        <taxon>Pentapetalae</taxon>
        <taxon>rosids</taxon>
        <taxon>fabids</taxon>
        <taxon>Malpighiales</taxon>
        <taxon>Erythroxylaceae</taxon>
        <taxon>Erythroxylum</taxon>
    </lineage>
</organism>
<dbReference type="PANTHER" id="PTHR46807:SF3">
    <property type="entry name" value="BHLH DOMAIN-CONTAINING PROTEIN"/>
    <property type="match status" value="1"/>
</dbReference>
<feature type="compositionally biased region" description="Basic and acidic residues" evidence="5">
    <location>
        <begin position="216"/>
        <end position="225"/>
    </location>
</feature>
<evidence type="ECO:0000256" key="5">
    <source>
        <dbReference type="SAM" id="MobiDB-lite"/>
    </source>
</evidence>
<dbReference type="InterPro" id="IPR044273">
    <property type="entry name" value="PIF3-like"/>
</dbReference>
<gene>
    <name evidence="7" type="ORF">K2173_004906</name>
</gene>
<reference evidence="7 8" key="1">
    <citation type="submission" date="2021-09" db="EMBL/GenBank/DDBJ databases">
        <title>Genomic insights and catalytic innovation underlie evolution of tropane alkaloids biosynthesis.</title>
        <authorList>
            <person name="Wang Y.-J."/>
            <person name="Tian T."/>
            <person name="Huang J.-P."/>
            <person name="Huang S.-X."/>
        </authorList>
    </citation>
    <scope>NUCLEOTIDE SEQUENCE [LARGE SCALE GENOMIC DNA]</scope>
    <source>
        <strain evidence="7">KIB-2018</strain>
        <tissue evidence="7">Leaf</tissue>
    </source>
</reference>
<proteinExistence type="predicted"/>
<name>A0AAV8U8F9_9ROSI</name>
<dbReference type="GO" id="GO:0005634">
    <property type="term" value="C:nucleus"/>
    <property type="evidence" value="ECO:0007669"/>
    <property type="project" value="UniProtKB-SubCell"/>
</dbReference>
<feature type="compositionally biased region" description="Basic and acidic residues" evidence="5">
    <location>
        <begin position="191"/>
        <end position="201"/>
    </location>
</feature>
<feature type="compositionally biased region" description="Low complexity" evidence="5">
    <location>
        <begin position="127"/>
        <end position="138"/>
    </location>
</feature>
<dbReference type="GO" id="GO:0003700">
    <property type="term" value="F:DNA-binding transcription factor activity"/>
    <property type="evidence" value="ECO:0007669"/>
    <property type="project" value="InterPro"/>
</dbReference>